<keyword evidence="5" id="KW-0914">Notch signaling pathway</keyword>
<dbReference type="InterPro" id="IPR019379">
    <property type="entry name" value="Gamma_Secretase_Asp_P_PEN2"/>
</dbReference>
<evidence type="ECO:0000256" key="8">
    <source>
        <dbReference type="SAM" id="Phobius"/>
    </source>
</evidence>
<comment type="caution">
    <text evidence="9">The sequence shown here is derived from an EMBL/GenBank/DDBJ whole genome shotgun (WGS) entry which is preliminary data.</text>
</comment>
<keyword evidence="7 8" id="KW-0472">Membrane</keyword>
<dbReference type="EMBL" id="JAPWTK010000031">
    <property type="protein sequence ID" value="KAJ8956356.1"/>
    <property type="molecule type" value="Genomic_DNA"/>
</dbReference>
<evidence type="ECO:0000256" key="1">
    <source>
        <dbReference type="ARBA" id="ARBA00004141"/>
    </source>
</evidence>
<comment type="subcellular location">
    <subcellularLocation>
        <location evidence="1">Membrane</location>
        <topology evidence="1">Multi-pass membrane protein</topology>
    </subcellularLocation>
</comment>
<evidence type="ECO:0000256" key="5">
    <source>
        <dbReference type="ARBA" id="ARBA00022976"/>
    </source>
</evidence>
<dbReference type="PANTHER" id="PTHR16318:SF0">
    <property type="entry name" value="GAMMA-SECRETASE SUBUNIT PEN-2"/>
    <property type="match status" value="1"/>
</dbReference>
<evidence type="ECO:0000256" key="3">
    <source>
        <dbReference type="ARBA" id="ARBA00018306"/>
    </source>
</evidence>
<evidence type="ECO:0000256" key="2">
    <source>
        <dbReference type="ARBA" id="ARBA00009607"/>
    </source>
</evidence>
<dbReference type="GO" id="GO:0070765">
    <property type="term" value="C:gamma-secretase complex"/>
    <property type="evidence" value="ECO:0007669"/>
    <property type="project" value="TreeGrafter"/>
</dbReference>
<organism evidence="9 10">
    <name type="scientific">Aromia moschata</name>
    <dbReference type="NCBI Taxonomy" id="1265417"/>
    <lineage>
        <taxon>Eukaryota</taxon>
        <taxon>Metazoa</taxon>
        <taxon>Ecdysozoa</taxon>
        <taxon>Arthropoda</taxon>
        <taxon>Hexapoda</taxon>
        <taxon>Insecta</taxon>
        <taxon>Pterygota</taxon>
        <taxon>Neoptera</taxon>
        <taxon>Endopterygota</taxon>
        <taxon>Coleoptera</taxon>
        <taxon>Polyphaga</taxon>
        <taxon>Cucujiformia</taxon>
        <taxon>Chrysomeloidea</taxon>
        <taxon>Cerambycidae</taxon>
        <taxon>Cerambycinae</taxon>
        <taxon>Callichromatini</taxon>
        <taxon>Aromia</taxon>
    </lineage>
</organism>
<dbReference type="Pfam" id="PF10251">
    <property type="entry name" value="PEN-2"/>
    <property type="match status" value="1"/>
</dbReference>
<accession>A0AAV8YZX7</accession>
<evidence type="ECO:0000256" key="4">
    <source>
        <dbReference type="ARBA" id="ARBA00022692"/>
    </source>
</evidence>
<sequence length="101" mass="12011">MDLTKVPNERKLYLCRWYFKAGFALLPFVWAVNTVWFFNEAFRKPAYEEQKHIKKYVILSAIGSFVWLVILITWITVFQVNRVKWGEYADDMSFIIPVGTP</sequence>
<comment type="similarity">
    <text evidence="2">Belongs to the PEN-2 family.</text>
</comment>
<keyword evidence="6 8" id="KW-1133">Transmembrane helix</keyword>
<name>A0AAV8YZX7_9CUCU</name>
<protein>
    <recommendedName>
        <fullName evidence="3">Gamma-secretase subunit PEN-2</fullName>
    </recommendedName>
</protein>
<evidence type="ECO:0000256" key="7">
    <source>
        <dbReference type="ARBA" id="ARBA00023136"/>
    </source>
</evidence>
<evidence type="ECO:0000313" key="9">
    <source>
        <dbReference type="EMBL" id="KAJ8956356.1"/>
    </source>
</evidence>
<dbReference type="GO" id="GO:0007220">
    <property type="term" value="P:Notch receptor processing"/>
    <property type="evidence" value="ECO:0007669"/>
    <property type="project" value="TreeGrafter"/>
</dbReference>
<dbReference type="Proteomes" id="UP001162162">
    <property type="component" value="Unassembled WGS sequence"/>
</dbReference>
<dbReference type="PANTHER" id="PTHR16318">
    <property type="entry name" value="GAMMA-SECRETASE SUBUNIT PEN-2"/>
    <property type="match status" value="1"/>
</dbReference>
<dbReference type="GO" id="GO:0007219">
    <property type="term" value="P:Notch signaling pathway"/>
    <property type="evidence" value="ECO:0007669"/>
    <property type="project" value="UniProtKB-KW"/>
</dbReference>
<keyword evidence="4 8" id="KW-0812">Transmembrane</keyword>
<proteinExistence type="inferred from homology"/>
<feature type="transmembrane region" description="Helical" evidence="8">
    <location>
        <begin position="56"/>
        <end position="77"/>
    </location>
</feature>
<evidence type="ECO:0000256" key="6">
    <source>
        <dbReference type="ARBA" id="ARBA00022989"/>
    </source>
</evidence>
<evidence type="ECO:0000313" key="10">
    <source>
        <dbReference type="Proteomes" id="UP001162162"/>
    </source>
</evidence>
<keyword evidence="10" id="KW-1185">Reference proteome</keyword>
<gene>
    <name evidence="9" type="ORF">NQ318_015094</name>
</gene>
<feature type="transmembrane region" description="Helical" evidence="8">
    <location>
        <begin position="17"/>
        <end position="36"/>
    </location>
</feature>
<dbReference type="AlphaFoldDB" id="A0AAV8YZX7"/>
<reference evidence="9" key="1">
    <citation type="journal article" date="2023" name="Insect Mol. Biol.">
        <title>Genome sequencing provides insights into the evolution of gene families encoding plant cell wall-degrading enzymes in longhorned beetles.</title>
        <authorList>
            <person name="Shin N.R."/>
            <person name="Okamura Y."/>
            <person name="Kirsch R."/>
            <person name="Pauchet Y."/>
        </authorList>
    </citation>
    <scope>NUCLEOTIDE SEQUENCE</scope>
    <source>
        <strain evidence="9">AMC_N1</strain>
    </source>
</reference>